<dbReference type="GO" id="GO:0008168">
    <property type="term" value="F:methyltransferase activity"/>
    <property type="evidence" value="ECO:0007669"/>
    <property type="project" value="UniProtKB-KW"/>
</dbReference>
<protein>
    <submittedName>
        <fullName evidence="2">S-adenosyl-L-methionine-dependent methyltransferase</fullName>
    </submittedName>
</protein>
<dbReference type="CDD" id="cd02440">
    <property type="entry name" value="AdoMet_MTases"/>
    <property type="match status" value="1"/>
</dbReference>
<dbReference type="Pfam" id="PF13489">
    <property type="entry name" value="Methyltransf_23"/>
    <property type="match status" value="1"/>
</dbReference>
<dbReference type="SUPFAM" id="SSF53335">
    <property type="entry name" value="S-adenosyl-L-methionine-dependent methyltransferases"/>
    <property type="match status" value="1"/>
</dbReference>
<dbReference type="InterPro" id="IPR029063">
    <property type="entry name" value="SAM-dependent_MTases_sf"/>
</dbReference>
<dbReference type="AlphaFoldDB" id="A0AAJ0EZ42"/>
<dbReference type="PANTHER" id="PTHR43591">
    <property type="entry name" value="METHYLTRANSFERASE"/>
    <property type="match status" value="1"/>
</dbReference>
<organism evidence="2 3">
    <name type="scientific">Colletotrichum godetiae</name>
    <dbReference type="NCBI Taxonomy" id="1209918"/>
    <lineage>
        <taxon>Eukaryota</taxon>
        <taxon>Fungi</taxon>
        <taxon>Dikarya</taxon>
        <taxon>Ascomycota</taxon>
        <taxon>Pezizomycotina</taxon>
        <taxon>Sordariomycetes</taxon>
        <taxon>Hypocreomycetidae</taxon>
        <taxon>Glomerellales</taxon>
        <taxon>Glomerellaceae</taxon>
        <taxon>Colletotrichum</taxon>
        <taxon>Colletotrichum acutatum species complex</taxon>
    </lineage>
</organism>
<reference evidence="2" key="1">
    <citation type="submission" date="2021-06" db="EMBL/GenBank/DDBJ databases">
        <title>Comparative genomics, transcriptomics and evolutionary studies reveal genomic signatures of adaptation to plant cell wall in hemibiotrophic fungi.</title>
        <authorList>
            <consortium name="DOE Joint Genome Institute"/>
            <person name="Baroncelli R."/>
            <person name="Diaz J.F."/>
            <person name="Benocci T."/>
            <person name="Peng M."/>
            <person name="Battaglia E."/>
            <person name="Haridas S."/>
            <person name="Andreopoulos W."/>
            <person name="Labutti K."/>
            <person name="Pangilinan J."/>
            <person name="Floch G.L."/>
            <person name="Makela M.R."/>
            <person name="Henrissat B."/>
            <person name="Grigoriev I.V."/>
            <person name="Crouch J.A."/>
            <person name="De Vries R.P."/>
            <person name="Sukno S.A."/>
            <person name="Thon M.R."/>
        </authorList>
    </citation>
    <scope>NUCLEOTIDE SEQUENCE</scope>
    <source>
        <strain evidence="2">CBS 193.32</strain>
    </source>
</reference>
<proteinExistence type="inferred from homology"/>
<sequence length="319" mass="36579">MDGSVSLSSSVVNYRRENGRRYHRLSDGVYVVPNDVIEQERLDTAHILWLVVWEGRLCLCPKIEGARRVLDIGTGTGVWAIEYAETYIDSFVLGVDLSAIQPDYVPENCMFEVDDLEKDWLFTELYDFIFARNMAGSFLDWRRVAEQAFDQLEDGGYFEIHDNLYPLQCDDGTLREDSALFQWSQYLVEAAKKTGRSITIASELPEILEAAGFVDVVVTRQIMPVNEWPADERLREVGKWTLLSLLPGIEGLCMALFTRVLGWSALQVTAFCTQVRKDAKNRDIHAYWYGYSIYGRKPPAETRTQTRTAWSYDLDGVFF</sequence>
<dbReference type="EMBL" id="JAHMHR010000001">
    <property type="protein sequence ID" value="KAK1700859.1"/>
    <property type="molecule type" value="Genomic_DNA"/>
</dbReference>
<accession>A0AAJ0EZ42</accession>
<dbReference type="Proteomes" id="UP001224890">
    <property type="component" value="Unassembled WGS sequence"/>
</dbReference>
<evidence type="ECO:0000256" key="1">
    <source>
        <dbReference type="ARBA" id="ARBA00038158"/>
    </source>
</evidence>
<dbReference type="RefSeq" id="XP_060436614.1">
    <property type="nucleotide sequence ID" value="XM_060573280.1"/>
</dbReference>
<comment type="similarity">
    <text evidence="1">Belongs to the methyltransferase superfamily. LaeA methyltransferase family.</text>
</comment>
<dbReference type="GeneID" id="85457806"/>
<dbReference type="Gene3D" id="3.40.50.150">
    <property type="entry name" value="Vaccinia Virus protein VP39"/>
    <property type="match status" value="1"/>
</dbReference>
<gene>
    <name evidence="2" type="ORF">BDP55DRAFT_639781</name>
</gene>
<keyword evidence="2" id="KW-0489">Methyltransferase</keyword>
<name>A0AAJ0EZ42_9PEZI</name>
<comment type="caution">
    <text evidence="2">The sequence shown here is derived from an EMBL/GenBank/DDBJ whole genome shotgun (WGS) entry which is preliminary data.</text>
</comment>
<dbReference type="PANTHER" id="PTHR43591:SF24">
    <property type="entry name" value="2-METHOXY-6-POLYPRENYL-1,4-BENZOQUINOL METHYLASE, MITOCHONDRIAL"/>
    <property type="match status" value="1"/>
</dbReference>
<dbReference type="GO" id="GO:0032259">
    <property type="term" value="P:methylation"/>
    <property type="evidence" value="ECO:0007669"/>
    <property type="project" value="UniProtKB-KW"/>
</dbReference>
<evidence type="ECO:0000313" key="2">
    <source>
        <dbReference type="EMBL" id="KAK1700859.1"/>
    </source>
</evidence>
<keyword evidence="2" id="KW-0808">Transferase</keyword>
<keyword evidence="3" id="KW-1185">Reference proteome</keyword>
<evidence type="ECO:0000313" key="3">
    <source>
        <dbReference type="Proteomes" id="UP001224890"/>
    </source>
</evidence>